<protein>
    <submittedName>
        <fullName evidence="2">Uncharacterized protein</fullName>
    </submittedName>
</protein>
<feature type="compositionally biased region" description="Basic and acidic residues" evidence="1">
    <location>
        <begin position="83"/>
        <end position="93"/>
    </location>
</feature>
<sequence>MAPTFPPTPGHCHVLYQRGGEPRAGWHGETYCLVGGCRSFGDAPLATPAKAEAEKPGPRGARKRHRPVEWSHKDLGCSSPKIPRLEHDSKRLTPQELTPAKAEAEKPGPRRALKRCRPVEELDEDFGCSSPKIRRLEQGG</sequence>
<accession>A0A7J7V000</accession>
<comment type="caution">
    <text evidence="2">The sequence shown here is derived from an EMBL/GenBank/DDBJ whole genome shotgun (WGS) entry which is preliminary data.</text>
</comment>
<keyword evidence="3" id="KW-1185">Reference proteome</keyword>
<evidence type="ECO:0000256" key="1">
    <source>
        <dbReference type="SAM" id="MobiDB-lite"/>
    </source>
</evidence>
<reference evidence="2 3" key="1">
    <citation type="journal article" date="2020" name="Nature">
        <title>Six reference-quality genomes reveal evolution of bat adaptations.</title>
        <authorList>
            <person name="Jebb D."/>
            <person name="Huang Z."/>
            <person name="Pippel M."/>
            <person name="Hughes G.M."/>
            <person name="Lavrichenko K."/>
            <person name="Devanna P."/>
            <person name="Winkler S."/>
            <person name="Jermiin L.S."/>
            <person name="Skirmuntt E.C."/>
            <person name="Katzourakis A."/>
            <person name="Burkitt-Gray L."/>
            <person name="Ray D.A."/>
            <person name="Sullivan K.A.M."/>
            <person name="Roscito J.G."/>
            <person name="Kirilenko B.M."/>
            <person name="Davalos L.M."/>
            <person name="Corthals A.P."/>
            <person name="Power M.L."/>
            <person name="Jones G."/>
            <person name="Ransome R.D."/>
            <person name="Dechmann D.K.N."/>
            <person name="Locatelli A.G."/>
            <person name="Puechmaille S.J."/>
            <person name="Fedrigo O."/>
            <person name="Jarvis E.D."/>
            <person name="Hiller M."/>
            <person name="Vernes S.C."/>
            <person name="Myers E.W."/>
            <person name="Teeling E.C."/>
        </authorList>
    </citation>
    <scope>NUCLEOTIDE SEQUENCE [LARGE SCALE GENOMIC DNA]</scope>
    <source>
        <strain evidence="2">MPipKuh1</strain>
        <tissue evidence="2">Flight muscle</tissue>
    </source>
</reference>
<evidence type="ECO:0000313" key="3">
    <source>
        <dbReference type="Proteomes" id="UP000558488"/>
    </source>
</evidence>
<organism evidence="2 3">
    <name type="scientific">Pipistrellus kuhlii</name>
    <name type="common">Kuhl's pipistrelle</name>
    <dbReference type="NCBI Taxonomy" id="59472"/>
    <lineage>
        <taxon>Eukaryota</taxon>
        <taxon>Metazoa</taxon>
        <taxon>Chordata</taxon>
        <taxon>Craniata</taxon>
        <taxon>Vertebrata</taxon>
        <taxon>Euteleostomi</taxon>
        <taxon>Mammalia</taxon>
        <taxon>Eutheria</taxon>
        <taxon>Laurasiatheria</taxon>
        <taxon>Chiroptera</taxon>
        <taxon>Yangochiroptera</taxon>
        <taxon>Vespertilionidae</taxon>
        <taxon>Pipistrellus</taxon>
    </lineage>
</organism>
<proteinExistence type="predicted"/>
<feature type="region of interest" description="Disordered" evidence="1">
    <location>
        <begin position="43"/>
        <end position="140"/>
    </location>
</feature>
<gene>
    <name evidence="2" type="ORF">mPipKuh1_004021</name>
</gene>
<name>A0A7J7V000_PIPKU</name>
<dbReference type="EMBL" id="JACAGB010000017">
    <property type="protein sequence ID" value="KAF6318408.1"/>
    <property type="molecule type" value="Genomic_DNA"/>
</dbReference>
<dbReference type="Proteomes" id="UP000558488">
    <property type="component" value="Unassembled WGS sequence"/>
</dbReference>
<evidence type="ECO:0000313" key="2">
    <source>
        <dbReference type="EMBL" id="KAF6318408.1"/>
    </source>
</evidence>
<dbReference type="AlphaFoldDB" id="A0A7J7V000"/>